<dbReference type="Proteomes" id="UP000002051">
    <property type="component" value="Chromosome 8"/>
</dbReference>
<name>G7L8K3_MEDTR</name>
<gene>
    <name evidence="1" type="ordered locus">MTR_8g046280</name>
</gene>
<dbReference type="AlphaFoldDB" id="G7L8K3"/>
<accession>G7L8K3</accession>
<sequence>MSRLVTHPAQHAHLRYTYLILMLALNRPTLRTIQHCWSDCCPIELSFQLSGTFLSHKTPEVFLHFNHSA</sequence>
<keyword evidence="3" id="KW-1185">Reference proteome</keyword>
<dbReference type="HOGENOM" id="CLU_2779746_0_0_1"/>
<evidence type="ECO:0000313" key="3">
    <source>
        <dbReference type="Proteomes" id="UP000002051"/>
    </source>
</evidence>
<reference evidence="1 3" key="2">
    <citation type="journal article" date="2014" name="BMC Genomics">
        <title>An improved genome release (version Mt4.0) for the model legume Medicago truncatula.</title>
        <authorList>
            <person name="Tang H."/>
            <person name="Krishnakumar V."/>
            <person name="Bidwell S."/>
            <person name="Rosen B."/>
            <person name="Chan A."/>
            <person name="Zhou S."/>
            <person name="Gentzbittel L."/>
            <person name="Childs K.L."/>
            <person name="Yandell M."/>
            <person name="Gundlach H."/>
            <person name="Mayer K.F."/>
            <person name="Schwartz D.C."/>
            <person name="Town C.D."/>
        </authorList>
    </citation>
    <scope>GENOME REANNOTATION</scope>
    <source>
        <strain evidence="2 3">cv. Jemalong A17</strain>
    </source>
</reference>
<reference evidence="2" key="3">
    <citation type="submission" date="2015-04" db="UniProtKB">
        <authorList>
            <consortium name="EnsemblPlants"/>
        </authorList>
    </citation>
    <scope>IDENTIFICATION</scope>
    <source>
        <strain evidence="2">cv. Jemalong A17</strain>
    </source>
</reference>
<protein>
    <submittedName>
        <fullName evidence="1 2">Uncharacterized protein</fullName>
    </submittedName>
</protein>
<dbReference type="EnsemblPlants" id="AET02727">
    <property type="protein sequence ID" value="AET02727"/>
    <property type="gene ID" value="MTR_8g046280"/>
</dbReference>
<proteinExistence type="predicted"/>
<evidence type="ECO:0000313" key="2">
    <source>
        <dbReference type="EnsemblPlants" id="AET02727"/>
    </source>
</evidence>
<evidence type="ECO:0000313" key="1">
    <source>
        <dbReference type="EMBL" id="AET02727.1"/>
    </source>
</evidence>
<organism evidence="1 3">
    <name type="scientific">Medicago truncatula</name>
    <name type="common">Barrel medic</name>
    <name type="synonym">Medicago tribuloides</name>
    <dbReference type="NCBI Taxonomy" id="3880"/>
    <lineage>
        <taxon>Eukaryota</taxon>
        <taxon>Viridiplantae</taxon>
        <taxon>Streptophyta</taxon>
        <taxon>Embryophyta</taxon>
        <taxon>Tracheophyta</taxon>
        <taxon>Spermatophyta</taxon>
        <taxon>Magnoliopsida</taxon>
        <taxon>eudicotyledons</taxon>
        <taxon>Gunneridae</taxon>
        <taxon>Pentapetalae</taxon>
        <taxon>rosids</taxon>
        <taxon>fabids</taxon>
        <taxon>Fabales</taxon>
        <taxon>Fabaceae</taxon>
        <taxon>Papilionoideae</taxon>
        <taxon>50 kb inversion clade</taxon>
        <taxon>NPAAA clade</taxon>
        <taxon>Hologalegina</taxon>
        <taxon>IRL clade</taxon>
        <taxon>Trifolieae</taxon>
        <taxon>Medicago</taxon>
    </lineage>
</organism>
<dbReference type="EMBL" id="CM001224">
    <property type="protein sequence ID" value="AET02727.1"/>
    <property type="molecule type" value="Genomic_DNA"/>
</dbReference>
<dbReference type="PaxDb" id="3880-AET02727"/>
<reference evidence="1 3" key="1">
    <citation type="journal article" date="2011" name="Nature">
        <title>The Medicago genome provides insight into the evolution of rhizobial symbioses.</title>
        <authorList>
            <person name="Young N.D."/>
            <person name="Debelle F."/>
            <person name="Oldroyd G.E."/>
            <person name="Geurts R."/>
            <person name="Cannon S.B."/>
            <person name="Udvardi M.K."/>
            <person name="Benedito V.A."/>
            <person name="Mayer K.F."/>
            <person name="Gouzy J."/>
            <person name="Schoof H."/>
            <person name="Van de Peer Y."/>
            <person name="Proost S."/>
            <person name="Cook D.R."/>
            <person name="Meyers B.C."/>
            <person name="Spannagl M."/>
            <person name="Cheung F."/>
            <person name="De Mita S."/>
            <person name="Krishnakumar V."/>
            <person name="Gundlach H."/>
            <person name="Zhou S."/>
            <person name="Mudge J."/>
            <person name="Bharti A.K."/>
            <person name="Murray J.D."/>
            <person name="Naoumkina M.A."/>
            <person name="Rosen B."/>
            <person name="Silverstein K.A."/>
            <person name="Tang H."/>
            <person name="Rombauts S."/>
            <person name="Zhao P.X."/>
            <person name="Zhou P."/>
            <person name="Barbe V."/>
            <person name="Bardou P."/>
            <person name="Bechner M."/>
            <person name="Bellec A."/>
            <person name="Berger A."/>
            <person name="Berges H."/>
            <person name="Bidwell S."/>
            <person name="Bisseling T."/>
            <person name="Choisne N."/>
            <person name="Couloux A."/>
            <person name="Denny R."/>
            <person name="Deshpande S."/>
            <person name="Dai X."/>
            <person name="Doyle J.J."/>
            <person name="Dudez A.M."/>
            <person name="Farmer A.D."/>
            <person name="Fouteau S."/>
            <person name="Franken C."/>
            <person name="Gibelin C."/>
            <person name="Gish J."/>
            <person name="Goldstein S."/>
            <person name="Gonzalez A.J."/>
            <person name="Green P.J."/>
            <person name="Hallab A."/>
            <person name="Hartog M."/>
            <person name="Hua A."/>
            <person name="Humphray S.J."/>
            <person name="Jeong D.H."/>
            <person name="Jing Y."/>
            <person name="Jocker A."/>
            <person name="Kenton S.M."/>
            <person name="Kim D.J."/>
            <person name="Klee K."/>
            <person name="Lai H."/>
            <person name="Lang C."/>
            <person name="Lin S."/>
            <person name="Macmil S.L."/>
            <person name="Magdelenat G."/>
            <person name="Matthews L."/>
            <person name="McCorrison J."/>
            <person name="Monaghan E.L."/>
            <person name="Mun J.H."/>
            <person name="Najar F.Z."/>
            <person name="Nicholson C."/>
            <person name="Noirot C."/>
            <person name="O'Bleness M."/>
            <person name="Paule C.R."/>
            <person name="Poulain J."/>
            <person name="Prion F."/>
            <person name="Qin B."/>
            <person name="Qu C."/>
            <person name="Retzel E.F."/>
            <person name="Riddle C."/>
            <person name="Sallet E."/>
            <person name="Samain S."/>
            <person name="Samson N."/>
            <person name="Sanders I."/>
            <person name="Saurat O."/>
            <person name="Scarpelli C."/>
            <person name="Schiex T."/>
            <person name="Segurens B."/>
            <person name="Severin A.J."/>
            <person name="Sherrier D.J."/>
            <person name="Shi R."/>
            <person name="Sims S."/>
            <person name="Singer S.R."/>
            <person name="Sinharoy S."/>
            <person name="Sterck L."/>
            <person name="Viollet A."/>
            <person name="Wang B.B."/>
            <person name="Wang K."/>
            <person name="Wang M."/>
            <person name="Wang X."/>
            <person name="Warfsmann J."/>
            <person name="Weissenbach J."/>
            <person name="White D.D."/>
            <person name="White J.D."/>
            <person name="Wiley G.B."/>
            <person name="Wincker P."/>
            <person name="Xing Y."/>
            <person name="Yang L."/>
            <person name="Yao Z."/>
            <person name="Ying F."/>
            <person name="Zhai J."/>
            <person name="Zhou L."/>
            <person name="Zuber A."/>
            <person name="Denarie J."/>
            <person name="Dixon R.A."/>
            <person name="May G.D."/>
            <person name="Schwartz D.C."/>
            <person name="Rogers J."/>
            <person name="Quetier F."/>
            <person name="Town C.D."/>
            <person name="Roe B.A."/>
        </authorList>
    </citation>
    <scope>NUCLEOTIDE SEQUENCE [LARGE SCALE GENOMIC DNA]</scope>
    <source>
        <strain evidence="1">A17</strain>
        <strain evidence="2 3">cv. Jemalong A17</strain>
    </source>
</reference>